<sequence>MKRRQSPRRPPRLRLPRLAPSREAIRRRYGASSLHLLLVLCSFALAGYAGVRLLKGEPLKVALWFVGAAFAHDLLLLPLYTLTDRAAQALARRLGSTGQHPRVPQVNYVRVPVFLSLLLLSVWYPLVLRRVPGYQGATGLGPDSFLGHWLLITATLFALSALCLITATIRNRPPKPRPAKTP</sequence>
<proteinExistence type="predicted"/>
<comment type="caution">
    <text evidence="2">The sequence shown here is derived from an EMBL/GenBank/DDBJ whole genome shotgun (WGS) entry which is preliminary data.</text>
</comment>
<keyword evidence="1" id="KW-1133">Transmembrane helix</keyword>
<keyword evidence="1" id="KW-0812">Transmembrane</keyword>
<evidence type="ECO:0000313" key="3">
    <source>
        <dbReference type="Proteomes" id="UP000540506"/>
    </source>
</evidence>
<keyword evidence="3" id="KW-1185">Reference proteome</keyword>
<name>A0A7W7RBH0_KITKI</name>
<accession>A0A7W7RBH0</accession>
<dbReference type="EMBL" id="JACHJV010000003">
    <property type="protein sequence ID" value="MBB4928628.1"/>
    <property type="molecule type" value="Genomic_DNA"/>
</dbReference>
<evidence type="ECO:0000313" key="2">
    <source>
        <dbReference type="EMBL" id="MBB4928628.1"/>
    </source>
</evidence>
<feature type="transmembrane region" description="Helical" evidence="1">
    <location>
        <begin position="108"/>
        <end position="126"/>
    </location>
</feature>
<evidence type="ECO:0000256" key="1">
    <source>
        <dbReference type="SAM" id="Phobius"/>
    </source>
</evidence>
<organism evidence="2 3">
    <name type="scientific">Kitasatospora kifunensis</name>
    <name type="common">Streptomyces kifunensis</name>
    <dbReference type="NCBI Taxonomy" id="58351"/>
    <lineage>
        <taxon>Bacteria</taxon>
        <taxon>Bacillati</taxon>
        <taxon>Actinomycetota</taxon>
        <taxon>Actinomycetes</taxon>
        <taxon>Kitasatosporales</taxon>
        <taxon>Streptomycetaceae</taxon>
        <taxon>Kitasatospora</taxon>
    </lineage>
</organism>
<keyword evidence="1" id="KW-0472">Membrane</keyword>
<dbReference type="AlphaFoldDB" id="A0A7W7RBH0"/>
<gene>
    <name evidence="2" type="ORF">FHR34_007725</name>
</gene>
<dbReference type="Proteomes" id="UP000540506">
    <property type="component" value="Unassembled WGS sequence"/>
</dbReference>
<protein>
    <submittedName>
        <fullName evidence="2">Uncharacterized protein</fullName>
    </submittedName>
</protein>
<feature type="transmembrane region" description="Helical" evidence="1">
    <location>
        <begin position="62"/>
        <end position="83"/>
    </location>
</feature>
<feature type="transmembrane region" description="Helical" evidence="1">
    <location>
        <begin position="146"/>
        <end position="167"/>
    </location>
</feature>
<dbReference type="RefSeq" id="WP_312897620.1">
    <property type="nucleotide sequence ID" value="NZ_JACHJV010000003.1"/>
</dbReference>
<reference evidence="2 3" key="1">
    <citation type="submission" date="2020-08" db="EMBL/GenBank/DDBJ databases">
        <title>Sequencing the genomes of 1000 actinobacteria strains.</title>
        <authorList>
            <person name="Klenk H.-P."/>
        </authorList>
    </citation>
    <scope>NUCLEOTIDE SEQUENCE [LARGE SCALE GENOMIC DNA]</scope>
    <source>
        <strain evidence="2 3">DSM 41654</strain>
    </source>
</reference>